<dbReference type="EMBL" id="CM014086">
    <property type="protein sequence ID" value="TKS75472.1"/>
    <property type="molecule type" value="Genomic_DNA"/>
</dbReference>
<dbReference type="Proteomes" id="UP000298787">
    <property type="component" value="Chromosome 9"/>
</dbReference>
<accession>A0A4V6AQE4</accession>
<sequence length="166" mass="18074">MMMPEGEYAVRAVHEFKGLEGTSHSKEEYHNPPPTLALSCPLSYIVFFPPVTNIAAYSRSSTASRREFRAHLDEVITLKSRYSTLDQALALPPEEEEEEEEDSSLDCHSSILYCPLPLCHYHSSVLSSAPSLPLPCPGGVGPLISLADLHDNPSSGCFRGDDGVGV</sequence>
<dbReference type="AlphaFoldDB" id="A0A4V6AQE4"/>
<organism evidence="1 2">
    <name type="scientific">Collichthys lucidus</name>
    <name type="common">Big head croaker</name>
    <name type="synonym">Sciaena lucida</name>
    <dbReference type="NCBI Taxonomy" id="240159"/>
    <lineage>
        <taxon>Eukaryota</taxon>
        <taxon>Metazoa</taxon>
        <taxon>Chordata</taxon>
        <taxon>Craniata</taxon>
        <taxon>Vertebrata</taxon>
        <taxon>Euteleostomi</taxon>
        <taxon>Actinopterygii</taxon>
        <taxon>Neopterygii</taxon>
        <taxon>Teleostei</taxon>
        <taxon>Neoteleostei</taxon>
        <taxon>Acanthomorphata</taxon>
        <taxon>Eupercaria</taxon>
        <taxon>Sciaenidae</taxon>
        <taxon>Collichthys</taxon>
    </lineage>
</organism>
<protein>
    <submittedName>
        <fullName evidence="1">Uncharacterized protein</fullName>
    </submittedName>
</protein>
<keyword evidence="2" id="KW-1185">Reference proteome</keyword>
<name>A0A4V6AQE4_COLLU</name>
<evidence type="ECO:0000313" key="1">
    <source>
        <dbReference type="EMBL" id="TKS75472.1"/>
    </source>
</evidence>
<reference evidence="1 2" key="1">
    <citation type="submission" date="2019-01" db="EMBL/GenBank/DDBJ databases">
        <title>Genome Assembly of Collichthys lucidus.</title>
        <authorList>
            <person name="Cai M."/>
            <person name="Xiao S."/>
        </authorList>
    </citation>
    <scope>NUCLEOTIDE SEQUENCE [LARGE SCALE GENOMIC DNA]</scope>
    <source>
        <strain evidence="1">JT15FE1705JMU</strain>
        <tissue evidence="1">Muscle</tissue>
    </source>
</reference>
<gene>
    <name evidence="1" type="ORF">D9C73_010367</name>
</gene>
<proteinExistence type="predicted"/>
<evidence type="ECO:0000313" key="2">
    <source>
        <dbReference type="Proteomes" id="UP000298787"/>
    </source>
</evidence>